<feature type="domain" description="UspA" evidence="2">
    <location>
        <begin position="4"/>
        <end position="140"/>
    </location>
</feature>
<reference evidence="3 4" key="1">
    <citation type="submission" date="2021-01" db="EMBL/GenBank/DDBJ databases">
        <title>Whole genome shotgun sequence of Actinoplanes deccanensis NBRC 13994.</title>
        <authorList>
            <person name="Komaki H."/>
            <person name="Tamura T."/>
        </authorList>
    </citation>
    <scope>NUCLEOTIDE SEQUENCE [LARGE SCALE GENOMIC DNA]</scope>
    <source>
        <strain evidence="3 4">NBRC 13994</strain>
    </source>
</reference>
<evidence type="ECO:0000259" key="2">
    <source>
        <dbReference type="Pfam" id="PF00582"/>
    </source>
</evidence>
<dbReference type="PANTHER" id="PTHR46268:SF6">
    <property type="entry name" value="UNIVERSAL STRESS PROTEIN UP12"/>
    <property type="match status" value="1"/>
</dbReference>
<dbReference type="InterPro" id="IPR006015">
    <property type="entry name" value="Universal_stress_UspA"/>
</dbReference>
<dbReference type="EMBL" id="BOMI01000146">
    <property type="protein sequence ID" value="GID78499.1"/>
    <property type="molecule type" value="Genomic_DNA"/>
</dbReference>
<name>A0ABQ3YET7_9ACTN</name>
<sequence length="281" mass="29637">MKRHPIVVGADGTAHSKAAVRWAAREAYRRGLPLRVTHVFDWEWGEARYDMSNGYFDEARKHAEGITGNAVHEARVAARDVDVEGDALVGHAVARLLAEAEDAELMVLGNRGRGGFGSLLLGSVSRRVATHATCSVVVVRGRGGDLTEGPVVVGLDASAMADRVLEVAFEEAAGRGARLSVIRAQAPVGYVAGDVELPEPSAEERARVEEQVAPWRAKHPGVPVDVTLVHDGAAAALAEASAHAQLVVVGSRGRGVVTGTLLGSVGLQLLHHADCPVYIVR</sequence>
<dbReference type="Pfam" id="PF00582">
    <property type="entry name" value="Usp"/>
    <property type="match status" value="2"/>
</dbReference>
<protein>
    <submittedName>
        <fullName evidence="3">Universal stress protein</fullName>
    </submittedName>
</protein>
<feature type="domain" description="UspA" evidence="2">
    <location>
        <begin position="150"/>
        <end position="281"/>
    </location>
</feature>
<dbReference type="Proteomes" id="UP000609879">
    <property type="component" value="Unassembled WGS sequence"/>
</dbReference>
<evidence type="ECO:0000256" key="1">
    <source>
        <dbReference type="ARBA" id="ARBA00008791"/>
    </source>
</evidence>
<comment type="caution">
    <text evidence="3">The sequence shown here is derived from an EMBL/GenBank/DDBJ whole genome shotgun (WGS) entry which is preliminary data.</text>
</comment>
<evidence type="ECO:0000313" key="4">
    <source>
        <dbReference type="Proteomes" id="UP000609879"/>
    </source>
</evidence>
<dbReference type="PANTHER" id="PTHR46268">
    <property type="entry name" value="STRESS RESPONSE PROTEIN NHAX"/>
    <property type="match status" value="1"/>
</dbReference>
<keyword evidence="4" id="KW-1185">Reference proteome</keyword>
<dbReference type="PRINTS" id="PR01438">
    <property type="entry name" value="UNVRSLSTRESS"/>
</dbReference>
<dbReference type="SUPFAM" id="SSF52402">
    <property type="entry name" value="Adenine nucleotide alpha hydrolases-like"/>
    <property type="match status" value="2"/>
</dbReference>
<accession>A0ABQ3YET7</accession>
<dbReference type="Gene3D" id="3.40.50.620">
    <property type="entry name" value="HUPs"/>
    <property type="match status" value="2"/>
</dbReference>
<dbReference type="RefSeq" id="WP_203773454.1">
    <property type="nucleotide sequence ID" value="NZ_BAAABO010000038.1"/>
</dbReference>
<gene>
    <name evidence="3" type="ORF">Ade02nite_71400</name>
</gene>
<proteinExistence type="inferred from homology"/>
<comment type="similarity">
    <text evidence="1">Belongs to the universal stress protein A family.</text>
</comment>
<organism evidence="3 4">
    <name type="scientific">Paractinoplanes deccanensis</name>
    <dbReference type="NCBI Taxonomy" id="113561"/>
    <lineage>
        <taxon>Bacteria</taxon>
        <taxon>Bacillati</taxon>
        <taxon>Actinomycetota</taxon>
        <taxon>Actinomycetes</taxon>
        <taxon>Micromonosporales</taxon>
        <taxon>Micromonosporaceae</taxon>
        <taxon>Paractinoplanes</taxon>
    </lineage>
</organism>
<dbReference type="InterPro" id="IPR014729">
    <property type="entry name" value="Rossmann-like_a/b/a_fold"/>
</dbReference>
<dbReference type="InterPro" id="IPR006016">
    <property type="entry name" value="UspA"/>
</dbReference>
<evidence type="ECO:0000313" key="3">
    <source>
        <dbReference type="EMBL" id="GID78499.1"/>
    </source>
</evidence>